<name>A0A1G2EN30_9BACT</name>
<dbReference type="STRING" id="1801677.A2365_00870"/>
<sequence>MTKSDMDYVVAIAEILWHCPCVCEGNIVAIDVSPHLEYGEVAYAVEYLRGLGVESSNGDGCNIRIVCSEKTGVQQLLDTLRLRFEKEILKIDFFGPLI</sequence>
<reference evidence="1 2" key="1">
    <citation type="journal article" date="2016" name="Nat. Commun.">
        <title>Thousands of microbial genomes shed light on interconnected biogeochemical processes in an aquifer system.</title>
        <authorList>
            <person name="Anantharaman K."/>
            <person name="Brown C.T."/>
            <person name="Hug L.A."/>
            <person name="Sharon I."/>
            <person name="Castelle C.J."/>
            <person name="Probst A.J."/>
            <person name="Thomas B.C."/>
            <person name="Singh A."/>
            <person name="Wilkins M.J."/>
            <person name="Karaoz U."/>
            <person name="Brodie E.L."/>
            <person name="Williams K.H."/>
            <person name="Hubbard S.S."/>
            <person name="Banfield J.F."/>
        </authorList>
    </citation>
    <scope>NUCLEOTIDE SEQUENCE [LARGE SCALE GENOMIC DNA]</scope>
</reference>
<proteinExistence type="predicted"/>
<comment type="caution">
    <text evidence="1">The sequence shown here is derived from an EMBL/GenBank/DDBJ whole genome shotgun (WGS) entry which is preliminary data.</text>
</comment>
<dbReference type="EMBL" id="MHMM01000010">
    <property type="protein sequence ID" value="OGZ27205.1"/>
    <property type="molecule type" value="Genomic_DNA"/>
</dbReference>
<protein>
    <submittedName>
        <fullName evidence="1">Uncharacterized protein</fullName>
    </submittedName>
</protein>
<gene>
    <name evidence="1" type="ORF">A2365_00870</name>
</gene>
<dbReference type="Proteomes" id="UP000177740">
    <property type="component" value="Unassembled WGS sequence"/>
</dbReference>
<evidence type="ECO:0000313" key="2">
    <source>
        <dbReference type="Proteomes" id="UP000177740"/>
    </source>
</evidence>
<organism evidence="1 2">
    <name type="scientific">Candidatus Nealsonbacteria bacterium RIFOXYB1_FULL_40_15</name>
    <dbReference type="NCBI Taxonomy" id="1801677"/>
    <lineage>
        <taxon>Bacteria</taxon>
        <taxon>Candidatus Nealsoniibacteriota</taxon>
    </lineage>
</organism>
<accession>A0A1G2EN30</accession>
<evidence type="ECO:0000313" key="1">
    <source>
        <dbReference type="EMBL" id="OGZ27205.1"/>
    </source>
</evidence>
<dbReference type="AlphaFoldDB" id="A0A1G2EN30"/>